<comment type="caution">
    <text evidence="2">The sequence shown here is derived from an EMBL/GenBank/DDBJ whole genome shotgun (WGS) entry which is preliminary data.</text>
</comment>
<evidence type="ECO:0000256" key="1">
    <source>
        <dbReference type="SAM" id="Phobius"/>
    </source>
</evidence>
<reference evidence="2 3" key="1">
    <citation type="submission" date="2020-08" db="EMBL/GenBank/DDBJ databases">
        <title>Genomic Encyclopedia of Type Strains, Phase IV (KMG-V): Genome sequencing to study the core and pangenomes of soil and plant-associated prokaryotes.</title>
        <authorList>
            <person name="Whitman W."/>
        </authorList>
    </citation>
    <scope>NUCLEOTIDE SEQUENCE [LARGE SCALE GENOMIC DNA]</scope>
    <source>
        <strain evidence="2 3">ANJLi2</strain>
    </source>
</reference>
<feature type="transmembrane region" description="Helical" evidence="1">
    <location>
        <begin position="198"/>
        <end position="220"/>
    </location>
</feature>
<keyword evidence="1" id="KW-1133">Transmembrane helix</keyword>
<dbReference type="Proteomes" id="UP000541583">
    <property type="component" value="Unassembled WGS sequence"/>
</dbReference>
<evidence type="ECO:0008006" key="4">
    <source>
        <dbReference type="Google" id="ProtNLM"/>
    </source>
</evidence>
<dbReference type="EMBL" id="JACHCB010000002">
    <property type="protein sequence ID" value="MBB6108201.1"/>
    <property type="molecule type" value="Genomic_DNA"/>
</dbReference>
<keyword evidence="1" id="KW-0812">Transmembrane</keyword>
<accession>A0ABR6PES7</accession>
<proteinExistence type="predicted"/>
<sequence length="360" mass="41254">MLYVIRFMFDVVRYMLYVIRLAFEATAVIGFQRTTSNIQRITYRLSILSILLTGFAFQSSAQNVEVGARIDRKAIKIGEQTQLHITARMHVKDQVDFPVLADSIANKILIVSGKADTVVDKSDASIETIGHHYTITAFDSGEYVIPSYAFHTASGEVKTEPLKLIVATVAVDTTKAAYDIKQPLIVQYTFLDWLMDHLTLVIIIEAVILIGGILFVIYYVRKKNKKEVVVEEPKPLVPIHLLALQKLTELRNRKLWQQEQTKQYHTELTDIIRDYLENRYVIKAHEQTSDEIFTSLRYMDITEENRNALRQVLILADLVKFAKEKPLPQDNEQSMDNAVAFVNRTQQAIQPPIVKQEDNK</sequence>
<evidence type="ECO:0000313" key="2">
    <source>
        <dbReference type="EMBL" id="MBB6108201.1"/>
    </source>
</evidence>
<keyword evidence="1" id="KW-0472">Membrane</keyword>
<gene>
    <name evidence="2" type="ORF">HDF23_000936</name>
</gene>
<keyword evidence="3" id="KW-1185">Reference proteome</keyword>
<dbReference type="InterPro" id="IPR025738">
    <property type="entry name" value="BatD"/>
</dbReference>
<name>A0ABR6PES7_9SPHI</name>
<protein>
    <recommendedName>
        <fullName evidence="4">Oxygen tolerance</fullName>
    </recommendedName>
</protein>
<dbReference type="Pfam" id="PF13584">
    <property type="entry name" value="BatD"/>
    <property type="match status" value="1"/>
</dbReference>
<evidence type="ECO:0000313" key="3">
    <source>
        <dbReference type="Proteomes" id="UP000541583"/>
    </source>
</evidence>
<dbReference type="RefSeq" id="WP_245834649.1">
    <property type="nucleotide sequence ID" value="NZ_FTMG01000002.1"/>
</dbReference>
<organism evidence="2 3">
    <name type="scientific">Mucilaginibacter lappiensis</name>
    <dbReference type="NCBI Taxonomy" id="354630"/>
    <lineage>
        <taxon>Bacteria</taxon>
        <taxon>Pseudomonadati</taxon>
        <taxon>Bacteroidota</taxon>
        <taxon>Sphingobacteriia</taxon>
        <taxon>Sphingobacteriales</taxon>
        <taxon>Sphingobacteriaceae</taxon>
        <taxon>Mucilaginibacter</taxon>
    </lineage>
</organism>